<protein>
    <recommendedName>
        <fullName evidence="15">D,D-heptose 1,7-bisphosphate phosphatase</fullName>
        <ecNumber evidence="15">3.1.3.-</ecNumber>
    </recommendedName>
</protein>
<dbReference type="Proteomes" id="UP000175669">
    <property type="component" value="Unassembled WGS sequence"/>
</dbReference>
<comment type="caution">
    <text evidence="19">The sequence shown here is derived from an EMBL/GenBank/DDBJ whole genome shotgun (WGS) entry which is preliminary data.</text>
</comment>
<evidence type="ECO:0000256" key="6">
    <source>
        <dbReference type="ARBA" id="ARBA00004713"/>
    </source>
</evidence>
<comment type="subunit">
    <text evidence="7">Monomer.</text>
</comment>
<dbReference type="InterPro" id="IPR004446">
    <property type="entry name" value="Heptose_bisP_phosphatase"/>
</dbReference>
<dbReference type="InterPro" id="IPR006549">
    <property type="entry name" value="HAD-SF_hydro_IIIA"/>
</dbReference>
<organism evidence="19 20">
    <name type="scientific">Pseudohongiella acticola</name>
    <dbReference type="NCBI Taxonomy" id="1524254"/>
    <lineage>
        <taxon>Bacteria</taxon>
        <taxon>Pseudomonadati</taxon>
        <taxon>Pseudomonadota</taxon>
        <taxon>Gammaproteobacteria</taxon>
        <taxon>Pseudomonadales</taxon>
        <taxon>Pseudohongiellaceae</taxon>
        <taxon>Pseudohongiella</taxon>
    </lineage>
</organism>
<evidence type="ECO:0000256" key="2">
    <source>
        <dbReference type="ARBA" id="ARBA00001946"/>
    </source>
</evidence>
<sequence length="184" mass="19427">MTKLVILDRDGVINEDSDAFIKSVDECIPVPGSIDAIARLSKAGYQVVVATNQSGIARGLFDEFVLARIHQSINDQVEAAGGIITGFFYCPHGPDDGCRCRKPLPGLVEEIVQQLTVTVSNAPFLGDSLRDLQAAQSAGCEPVLVLSGKGQATLDAGLPADLANIRIYPDLAAFSDSQLGVDQS</sequence>
<keyword evidence="9 18" id="KW-0479">Metal-binding</keyword>
<evidence type="ECO:0000256" key="4">
    <source>
        <dbReference type="ARBA" id="ARBA00004496"/>
    </source>
</evidence>
<feature type="binding site" evidence="18">
    <location>
        <position position="90"/>
    </location>
    <ligand>
        <name>Zn(2+)</name>
        <dbReference type="ChEBI" id="CHEBI:29105"/>
    </ligand>
</feature>
<keyword evidence="13 15" id="KW-0119">Carbohydrate metabolism</keyword>
<feature type="site" description="Contributes to substrate recognition" evidence="17">
    <location>
        <position position="101"/>
    </location>
</feature>
<evidence type="ECO:0000256" key="8">
    <source>
        <dbReference type="ARBA" id="ARBA00022490"/>
    </source>
</evidence>
<dbReference type="PIRSF" id="PIRSF004682">
    <property type="entry name" value="GmhB"/>
    <property type="match status" value="1"/>
</dbReference>
<dbReference type="CDD" id="cd07503">
    <property type="entry name" value="HAD_HisB-N"/>
    <property type="match status" value="1"/>
</dbReference>
<dbReference type="GO" id="GO:0046872">
    <property type="term" value="F:metal ion binding"/>
    <property type="evidence" value="ECO:0007669"/>
    <property type="project" value="UniProtKB-KW"/>
</dbReference>
<dbReference type="RefSeq" id="WP_070117167.1">
    <property type="nucleotide sequence ID" value="NZ_CAXATG010000004.1"/>
</dbReference>
<comment type="cofactor">
    <cofactor evidence="2 18">
        <name>Mg(2+)</name>
        <dbReference type="ChEBI" id="CHEBI:18420"/>
    </cofactor>
</comment>
<dbReference type="Gene3D" id="3.40.50.1000">
    <property type="entry name" value="HAD superfamily/HAD-like"/>
    <property type="match status" value="1"/>
</dbReference>
<keyword evidence="20" id="KW-1185">Reference proteome</keyword>
<accession>A0A1E8CLD5</accession>
<evidence type="ECO:0000256" key="15">
    <source>
        <dbReference type="PIRNR" id="PIRNR004682"/>
    </source>
</evidence>
<feature type="binding site" evidence="18">
    <location>
        <position position="92"/>
    </location>
    <ligand>
        <name>Zn(2+)</name>
        <dbReference type="ChEBI" id="CHEBI:29105"/>
    </ligand>
</feature>
<name>A0A1E8CLD5_9GAMM</name>
<comment type="pathway">
    <text evidence="6">Bacterial outer membrane biogenesis; LPS core biosynthesis.</text>
</comment>
<evidence type="ECO:0000256" key="1">
    <source>
        <dbReference type="ARBA" id="ARBA00001226"/>
    </source>
</evidence>
<feature type="active site" description="Nucleophile" evidence="16">
    <location>
        <position position="8"/>
    </location>
</feature>
<dbReference type="NCBIfam" id="NF006506">
    <property type="entry name" value="PRK08942.1"/>
    <property type="match status" value="1"/>
</dbReference>
<dbReference type="GO" id="GO:0005975">
    <property type="term" value="P:carbohydrate metabolic process"/>
    <property type="evidence" value="ECO:0007669"/>
    <property type="project" value="InterPro"/>
</dbReference>
<dbReference type="InterPro" id="IPR006543">
    <property type="entry name" value="Histidinol-phos"/>
</dbReference>
<comment type="cofactor">
    <cofactor evidence="3 18">
        <name>Zn(2+)</name>
        <dbReference type="ChEBI" id="CHEBI:29105"/>
    </cofactor>
</comment>
<dbReference type="PANTHER" id="PTHR42891:SF1">
    <property type="entry name" value="D-GLYCERO-BETA-D-MANNO-HEPTOSE-1,7-BISPHOSPHATE 7-PHOSPHATASE"/>
    <property type="match status" value="1"/>
</dbReference>
<reference evidence="20" key="1">
    <citation type="submission" date="2016-07" db="EMBL/GenBank/DDBJ databases">
        <authorList>
            <person name="Florea S."/>
            <person name="Webb J.S."/>
            <person name="Jaromczyk J."/>
            <person name="Schardl C.L."/>
        </authorList>
    </citation>
    <scope>NUCLEOTIDE SEQUENCE [LARGE SCALE GENOMIC DNA]</scope>
    <source>
        <strain evidence="20">KCTC 42131</strain>
    </source>
</reference>
<keyword evidence="11 18" id="KW-0862">Zinc</keyword>
<dbReference type="NCBIfam" id="TIGR01662">
    <property type="entry name" value="HAD-SF-IIIA"/>
    <property type="match status" value="1"/>
</dbReference>
<dbReference type="InterPro" id="IPR036412">
    <property type="entry name" value="HAD-like_sf"/>
</dbReference>
<dbReference type="OrthoDB" id="9781367at2"/>
<dbReference type="EC" id="3.1.3.-" evidence="15"/>
<feature type="binding site" evidence="18">
    <location>
        <position position="127"/>
    </location>
    <ligand>
        <name>Mg(2+)</name>
        <dbReference type="ChEBI" id="CHEBI:18420"/>
    </ligand>
</feature>
<dbReference type="STRING" id="1524254.PHACT_09170"/>
<comment type="catalytic activity">
    <reaction evidence="1">
        <text>D-glycero-beta-D-manno-heptose 1,7-bisphosphate + H2O = D-glycero-beta-D-manno-heptose 1-phosphate + phosphate</text>
        <dbReference type="Rhea" id="RHEA:28518"/>
        <dbReference type="ChEBI" id="CHEBI:15377"/>
        <dbReference type="ChEBI" id="CHEBI:43474"/>
        <dbReference type="ChEBI" id="CHEBI:60208"/>
        <dbReference type="ChEBI" id="CHEBI:61593"/>
        <dbReference type="EC" id="3.1.3.82"/>
    </reaction>
</comment>
<gene>
    <name evidence="19" type="ORF">PHACT_09170</name>
</gene>
<comment type="similarity">
    <text evidence="14 15">Belongs to the gmhB family.</text>
</comment>
<feature type="binding site" evidence="18">
    <location>
        <position position="98"/>
    </location>
    <ligand>
        <name>Zn(2+)</name>
        <dbReference type="ChEBI" id="CHEBI:29105"/>
    </ligand>
</feature>
<dbReference type="SUPFAM" id="SSF56784">
    <property type="entry name" value="HAD-like"/>
    <property type="match status" value="1"/>
</dbReference>
<keyword evidence="10 15" id="KW-0378">Hydrolase</keyword>
<feature type="binding site" evidence="18">
    <location>
        <position position="8"/>
    </location>
    <ligand>
        <name>Mg(2+)</name>
        <dbReference type="ChEBI" id="CHEBI:18420"/>
    </ligand>
</feature>
<evidence type="ECO:0000256" key="14">
    <source>
        <dbReference type="ARBA" id="ARBA00061616"/>
    </source>
</evidence>
<keyword evidence="12 18" id="KW-0460">Magnesium</keyword>
<evidence type="ECO:0000256" key="7">
    <source>
        <dbReference type="ARBA" id="ARBA00011245"/>
    </source>
</evidence>
<evidence type="ECO:0000256" key="12">
    <source>
        <dbReference type="ARBA" id="ARBA00022842"/>
    </source>
</evidence>
<evidence type="ECO:0000256" key="18">
    <source>
        <dbReference type="PIRSR" id="PIRSR004682-4"/>
    </source>
</evidence>
<evidence type="ECO:0000256" key="10">
    <source>
        <dbReference type="ARBA" id="ARBA00022801"/>
    </source>
</evidence>
<evidence type="ECO:0000256" key="5">
    <source>
        <dbReference type="ARBA" id="ARBA00004708"/>
    </source>
</evidence>
<evidence type="ECO:0000256" key="9">
    <source>
        <dbReference type="ARBA" id="ARBA00022723"/>
    </source>
</evidence>
<dbReference type="FunFam" id="3.40.50.1000:FF:000168">
    <property type="entry name" value="D,D-heptose 1,7-bisphosphate phosphatase"/>
    <property type="match status" value="1"/>
</dbReference>
<keyword evidence="8 15" id="KW-0963">Cytoplasm</keyword>
<comment type="subcellular location">
    <subcellularLocation>
        <location evidence="4 15">Cytoplasm</location>
    </subcellularLocation>
</comment>
<evidence type="ECO:0000256" key="16">
    <source>
        <dbReference type="PIRSR" id="PIRSR004682-1"/>
    </source>
</evidence>
<dbReference type="InterPro" id="IPR023214">
    <property type="entry name" value="HAD_sf"/>
</dbReference>
<dbReference type="AlphaFoldDB" id="A0A1E8CLD5"/>
<feature type="site" description="Stabilizes the phosphoryl group" evidence="17">
    <location>
        <position position="102"/>
    </location>
</feature>
<feature type="active site" description="Proton donor" evidence="16">
    <location>
        <position position="10"/>
    </location>
</feature>
<feature type="binding site" evidence="18">
    <location>
        <position position="100"/>
    </location>
    <ligand>
        <name>Zn(2+)</name>
        <dbReference type="ChEBI" id="CHEBI:29105"/>
    </ligand>
</feature>
<proteinExistence type="inferred from homology"/>
<dbReference type="Pfam" id="PF13242">
    <property type="entry name" value="Hydrolase_like"/>
    <property type="match status" value="1"/>
</dbReference>
<evidence type="ECO:0000313" key="20">
    <source>
        <dbReference type="Proteomes" id="UP000175669"/>
    </source>
</evidence>
<feature type="binding site" evidence="18">
    <location>
        <position position="10"/>
    </location>
    <ligand>
        <name>Mg(2+)</name>
        <dbReference type="ChEBI" id="CHEBI:18420"/>
    </ligand>
</feature>
<dbReference type="PANTHER" id="PTHR42891">
    <property type="entry name" value="D-GLYCERO-BETA-D-MANNO-HEPTOSE-1,7-BISPHOSPHATE 7-PHOSPHATASE"/>
    <property type="match status" value="1"/>
</dbReference>
<dbReference type="GO" id="GO:0034200">
    <property type="term" value="F:D-glycero-beta-D-manno-heptose 1,7-bisphosphate 7-phosphatase activity"/>
    <property type="evidence" value="ECO:0007669"/>
    <property type="project" value="UniProtKB-EC"/>
</dbReference>
<comment type="pathway">
    <text evidence="5">Nucleotide-sugar biosynthesis; ADP-L-glycero-beta-D-manno-heptose biosynthesis; ADP-L-glycero-beta-D-manno-heptose from D-glycero-beta-D-manno-heptose 7-phosphate: step 2/4.</text>
</comment>
<dbReference type="NCBIfam" id="TIGR01656">
    <property type="entry name" value="Histidinol-ppas"/>
    <property type="match status" value="1"/>
</dbReference>
<dbReference type="EMBL" id="MASR01000001">
    <property type="protein sequence ID" value="OFE13286.1"/>
    <property type="molecule type" value="Genomic_DNA"/>
</dbReference>
<evidence type="ECO:0000256" key="11">
    <source>
        <dbReference type="ARBA" id="ARBA00022833"/>
    </source>
</evidence>
<evidence type="ECO:0000313" key="19">
    <source>
        <dbReference type="EMBL" id="OFE13286.1"/>
    </source>
</evidence>
<evidence type="ECO:0000256" key="3">
    <source>
        <dbReference type="ARBA" id="ARBA00001947"/>
    </source>
</evidence>
<evidence type="ECO:0000256" key="17">
    <source>
        <dbReference type="PIRSR" id="PIRSR004682-3"/>
    </source>
</evidence>
<evidence type="ECO:0000256" key="13">
    <source>
        <dbReference type="ARBA" id="ARBA00023277"/>
    </source>
</evidence>
<dbReference type="GO" id="GO:0005737">
    <property type="term" value="C:cytoplasm"/>
    <property type="evidence" value="ECO:0007669"/>
    <property type="project" value="UniProtKB-SubCell"/>
</dbReference>
<feature type="site" description="Stabilizes the phosphoryl group" evidence="17">
    <location>
        <position position="51"/>
    </location>
</feature>